<name>A0A3N4KYA9_9PEZI</name>
<dbReference type="EMBL" id="ML119118">
    <property type="protein sequence ID" value="RPB14448.1"/>
    <property type="molecule type" value="Genomic_DNA"/>
</dbReference>
<dbReference type="OrthoDB" id="5409745at2759"/>
<proteinExistence type="predicted"/>
<evidence type="ECO:0000313" key="2">
    <source>
        <dbReference type="Proteomes" id="UP000277580"/>
    </source>
</evidence>
<dbReference type="InParanoid" id="A0A3N4KYA9"/>
<keyword evidence="2" id="KW-1185">Reference proteome</keyword>
<organism evidence="1 2">
    <name type="scientific">Morchella conica CCBAS932</name>
    <dbReference type="NCBI Taxonomy" id="1392247"/>
    <lineage>
        <taxon>Eukaryota</taxon>
        <taxon>Fungi</taxon>
        <taxon>Dikarya</taxon>
        <taxon>Ascomycota</taxon>
        <taxon>Pezizomycotina</taxon>
        <taxon>Pezizomycetes</taxon>
        <taxon>Pezizales</taxon>
        <taxon>Morchellaceae</taxon>
        <taxon>Morchella</taxon>
    </lineage>
</organism>
<dbReference type="AlphaFoldDB" id="A0A3N4KYA9"/>
<dbReference type="Proteomes" id="UP000277580">
    <property type="component" value="Unassembled WGS sequence"/>
</dbReference>
<protein>
    <submittedName>
        <fullName evidence="1">Uncharacterized protein</fullName>
    </submittedName>
</protein>
<evidence type="ECO:0000313" key="1">
    <source>
        <dbReference type="EMBL" id="RPB14448.1"/>
    </source>
</evidence>
<sequence>MATIYISRPSSGNWFGDANMTLQSQENMERLWQAIQSVRLGTITPSAAAMTCFTWLTDIINARCPPFYPETEAKIEDRPGDTPGMREFHDRFCGYLMMNSGLSDDKRQDLLLKFAVEYWSLLRTKKWIYRGETMELPSLGMDKIVINLGPVYWPHTVPSFAGNSHISSPSSSPSSLSLCMSCLYQKGY</sequence>
<accession>A0A3N4KYA9</accession>
<gene>
    <name evidence="1" type="ORF">P167DRAFT_70517</name>
</gene>
<reference evidence="1 2" key="1">
    <citation type="journal article" date="2018" name="Nat. Ecol. Evol.">
        <title>Pezizomycetes genomes reveal the molecular basis of ectomycorrhizal truffle lifestyle.</title>
        <authorList>
            <person name="Murat C."/>
            <person name="Payen T."/>
            <person name="Noel B."/>
            <person name="Kuo A."/>
            <person name="Morin E."/>
            <person name="Chen J."/>
            <person name="Kohler A."/>
            <person name="Krizsan K."/>
            <person name="Balestrini R."/>
            <person name="Da Silva C."/>
            <person name="Montanini B."/>
            <person name="Hainaut M."/>
            <person name="Levati E."/>
            <person name="Barry K.W."/>
            <person name="Belfiori B."/>
            <person name="Cichocki N."/>
            <person name="Clum A."/>
            <person name="Dockter R.B."/>
            <person name="Fauchery L."/>
            <person name="Guy J."/>
            <person name="Iotti M."/>
            <person name="Le Tacon F."/>
            <person name="Lindquist E.A."/>
            <person name="Lipzen A."/>
            <person name="Malagnac F."/>
            <person name="Mello A."/>
            <person name="Molinier V."/>
            <person name="Miyauchi S."/>
            <person name="Poulain J."/>
            <person name="Riccioni C."/>
            <person name="Rubini A."/>
            <person name="Sitrit Y."/>
            <person name="Splivallo R."/>
            <person name="Traeger S."/>
            <person name="Wang M."/>
            <person name="Zifcakova L."/>
            <person name="Wipf D."/>
            <person name="Zambonelli A."/>
            <person name="Paolocci F."/>
            <person name="Nowrousian M."/>
            <person name="Ottonello S."/>
            <person name="Baldrian P."/>
            <person name="Spatafora J.W."/>
            <person name="Henrissat B."/>
            <person name="Nagy L.G."/>
            <person name="Aury J.M."/>
            <person name="Wincker P."/>
            <person name="Grigoriev I.V."/>
            <person name="Bonfante P."/>
            <person name="Martin F.M."/>
        </authorList>
    </citation>
    <scope>NUCLEOTIDE SEQUENCE [LARGE SCALE GENOMIC DNA]</scope>
    <source>
        <strain evidence="1 2">CCBAS932</strain>
    </source>
</reference>